<evidence type="ECO:0000256" key="1">
    <source>
        <dbReference type="SAM" id="MobiDB-lite"/>
    </source>
</evidence>
<evidence type="ECO:0000313" key="2">
    <source>
        <dbReference type="EMBL" id="KAJ8278821.1"/>
    </source>
</evidence>
<dbReference type="Proteomes" id="UP001152803">
    <property type="component" value="Unassembled WGS sequence"/>
</dbReference>
<reference evidence="2" key="1">
    <citation type="journal article" date="2023" name="Science">
        <title>Genome structures resolve the early diversification of teleost fishes.</title>
        <authorList>
            <person name="Parey E."/>
            <person name="Louis A."/>
            <person name="Montfort J."/>
            <person name="Bouchez O."/>
            <person name="Roques C."/>
            <person name="Iampietro C."/>
            <person name="Lluch J."/>
            <person name="Castinel A."/>
            <person name="Donnadieu C."/>
            <person name="Desvignes T."/>
            <person name="Floi Bucao C."/>
            <person name="Jouanno E."/>
            <person name="Wen M."/>
            <person name="Mejri S."/>
            <person name="Dirks R."/>
            <person name="Jansen H."/>
            <person name="Henkel C."/>
            <person name="Chen W.J."/>
            <person name="Zahm M."/>
            <person name="Cabau C."/>
            <person name="Klopp C."/>
            <person name="Thompson A.W."/>
            <person name="Robinson-Rechavi M."/>
            <person name="Braasch I."/>
            <person name="Lecointre G."/>
            <person name="Bobe J."/>
            <person name="Postlethwait J.H."/>
            <person name="Berthelot C."/>
            <person name="Roest Crollius H."/>
            <person name="Guiguen Y."/>
        </authorList>
    </citation>
    <scope>NUCLEOTIDE SEQUENCE</scope>
    <source>
        <strain evidence="2">Concon-B</strain>
    </source>
</reference>
<proteinExistence type="predicted"/>
<evidence type="ECO:0000313" key="3">
    <source>
        <dbReference type="Proteomes" id="UP001152803"/>
    </source>
</evidence>
<feature type="region of interest" description="Disordered" evidence="1">
    <location>
        <begin position="48"/>
        <end position="110"/>
    </location>
</feature>
<sequence length="110" mass="11766">MSVNGRTGWMGAGRDMAYRKVRVGHGGALQGQDLEELQPTVELEWDMEKELEEPGMDRFQLEDGEQRSGNPPVSVAVDLDPPEPSTSPGARAAAGGPGLRLPLHPPPPEG</sequence>
<keyword evidence="3" id="KW-1185">Reference proteome</keyword>
<gene>
    <name evidence="2" type="ORF">COCON_G00058870</name>
</gene>
<feature type="compositionally biased region" description="Basic and acidic residues" evidence="1">
    <location>
        <begin position="55"/>
        <end position="66"/>
    </location>
</feature>
<dbReference type="AlphaFoldDB" id="A0A9Q1DR23"/>
<feature type="non-terminal residue" evidence="2">
    <location>
        <position position="110"/>
    </location>
</feature>
<comment type="caution">
    <text evidence="2">The sequence shown here is derived from an EMBL/GenBank/DDBJ whole genome shotgun (WGS) entry which is preliminary data.</text>
</comment>
<accession>A0A9Q1DR23</accession>
<organism evidence="2 3">
    <name type="scientific">Conger conger</name>
    <name type="common">Conger eel</name>
    <name type="synonym">Muraena conger</name>
    <dbReference type="NCBI Taxonomy" id="82655"/>
    <lineage>
        <taxon>Eukaryota</taxon>
        <taxon>Metazoa</taxon>
        <taxon>Chordata</taxon>
        <taxon>Craniata</taxon>
        <taxon>Vertebrata</taxon>
        <taxon>Euteleostomi</taxon>
        <taxon>Actinopterygii</taxon>
        <taxon>Neopterygii</taxon>
        <taxon>Teleostei</taxon>
        <taxon>Anguilliformes</taxon>
        <taxon>Congridae</taxon>
        <taxon>Conger</taxon>
    </lineage>
</organism>
<protein>
    <submittedName>
        <fullName evidence="2">Uncharacterized protein</fullName>
    </submittedName>
</protein>
<feature type="compositionally biased region" description="Low complexity" evidence="1">
    <location>
        <begin position="88"/>
        <end position="102"/>
    </location>
</feature>
<dbReference type="EMBL" id="JAFJMO010000004">
    <property type="protein sequence ID" value="KAJ8278821.1"/>
    <property type="molecule type" value="Genomic_DNA"/>
</dbReference>
<name>A0A9Q1DR23_CONCO</name>